<protein>
    <submittedName>
        <fullName evidence="1">Uncharacterized protein</fullName>
    </submittedName>
</protein>
<gene>
    <name evidence="1" type="ORF">ABZ507_13155</name>
</gene>
<evidence type="ECO:0000313" key="1">
    <source>
        <dbReference type="EMBL" id="MEU2122756.1"/>
    </source>
</evidence>
<dbReference type="Proteomes" id="UP001550535">
    <property type="component" value="Unassembled WGS sequence"/>
</dbReference>
<dbReference type="RefSeq" id="WP_063022779.1">
    <property type="nucleotide sequence ID" value="NZ_JBEYBM010000019.1"/>
</dbReference>
<comment type="caution">
    <text evidence="1">The sequence shown here is derived from an EMBL/GenBank/DDBJ whole genome shotgun (WGS) entry which is preliminary data.</text>
</comment>
<accession>A0ABV2XAC0</accession>
<keyword evidence="2" id="KW-1185">Reference proteome</keyword>
<dbReference type="EMBL" id="JBEYBR010000028">
    <property type="protein sequence ID" value="MEU2122756.1"/>
    <property type="molecule type" value="Genomic_DNA"/>
</dbReference>
<evidence type="ECO:0000313" key="2">
    <source>
        <dbReference type="Proteomes" id="UP001550535"/>
    </source>
</evidence>
<reference evidence="1 2" key="1">
    <citation type="submission" date="2024-06" db="EMBL/GenBank/DDBJ databases">
        <title>The Natural Products Discovery Center: Release of the First 8490 Sequenced Strains for Exploring Actinobacteria Biosynthetic Diversity.</title>
        <authorList>
            <person name="Kalkreuter E."/>
            <person name="Kautsar S.A."/>
            <person name="Yang D."/>
            <person name="Bader C.D."/>
            <person name="Teijaro C.N."/>
            <person name="Fluegel L."/>
            <person name="Davis C.M."/>
            <person name="Simpson J.R."/>
            <person name="Lauterbach L."/>
            <person name="Steele A.D."/>
            <person name="Gui C."/>
            <person name="Meng S."/>
            <person name="Li G."/>
            <person name="Viehrig K."/>
            <person name="Ye F."/>
            <person name="Su P."/>
            <person name="Kiefer A.F."/>
            <person name="Nichols A."/>
            <person name="Cepeda A.J."/>
            <person name="Yan W."/>
            <person name="Fan B."/>
            <person name="Jiang Y."/>
            <person name="Adhikari A."/>
            <person name="Zheng C.-J."/>
            <person name="Schuster L."/>
            <person name="Cowan T.M."/>
            <person name="Smanski M.J."/>
            <person name="Chevrette M.G."/>
            <person name="De Carvalho L.P.S."/>
            <person name="Shen B."/>
        </authorList>
    </citation>
    <scope>NUCLEOTIDE SEQUENCE [LARGE SCALE GENOMIC DNA]</scope>
    <source>
        <strain evidence="1 2">NPDC019434</strain>
    </source>
</reference>
<name>A0ABV2XAC0_9NOCA</name>
<proteinExistence type="predicted"/>
<sequence>MRWWKAVGLAGVAGVVATGVVVVRAERRRRAYTPDQVREQLHARFAQVTSAPETAASVAARPRGAFDIRGLVRRLFRRGAQQPE</sequence>
<organism evidence="1 2">
    <name type="scientific">Nocardia niwae</name>
    <dbReference type="NCBI Taxonomy" id="626084"/>
    <lineage>
        <taxon>Bacteria</taxon>
        <taxon>Bacillati</taxon>
        <taxon>Actinomycetota</taxon>
        <taxon>Actinomycetes</taxon>
        <taxon>Mycobacteriales</taxon>
        <taxon>Nocardiaceae</taxon>
        <taxon>Nocardia</taxon>
    </lineage>
</organism>